<dbReference type="FunFam" id="1.20.5.170:FF:000009">
    <property type="entry name" value="probable transcription factor PosF21"/>
    <property type="match status" value="1"/>
</dbReference>
<dbReference type="InterPro" id="IPR046347">
    <property type="entry name" value="bZIP_sf"/>
</dbReference>
<evidence type="ECO:0000259" key="8">
    <source>
        <dbReference type="PROSITE" id="PS50217"/>
    </source>
</evidence>
<protein>
    <recommendedName>
        <fullName evidence="8">BZIP domain-containing protein</fullName>
    </recommendedName>
</protein>
<dbReference type="PANTHER" id="PTHR13690">
    <property type="entry name" value="TRANSCRIPTION FACTOR POSF21-RELATED"/>
    <property type="match status" value="1"/>
</dbReference>
<reference evidence="9" key="1">
    <citation type="submission" date="2020-06" db="EMBL/GenBank/DDBJ databases">
        <title>WGS assembly of Ceratodon purpureus strain R40.</title>
        <authorList>
            <person name="Carey S.B."/>
            <person name="Jenkins J."/>
            <person name="Shu S."/>
            <person name="Lovell J.T."/>
            <person name="Sreedasyam A."/>
            <person name="Maumus F."/>
            <person name="Tiley G.P."/>
            <person name="Fernandez-Pozo N."/>
            <person name="Barry K."/>
            <person name="Chen C."/>
            <person name="Wang M."/>
            <person name="Lipzen A."/>
            <person name="Daum C."/>
            <person name="Saski C.A."/>
            <person name="Payton A.C."/>
            <person name="Mcbreen J.C."/>
            <person name="Conrad R.E."/>
            <person name="Kollar L.M."/>
            <person name="Olsson S."/>
            <person name="Huttunen S."/>
            <person name="Landis J.B."/>
            <person name="Wickett N.J."/>
            <person name="Johnson M.G."/>
            <person name="Rensing S.A."/>
            <person name="Grimwood J."/>
            <person name="Schmutz J."/>
            <person name="Mcdaniel S.F."/>
        </authorList>
    </citation>
    <scope>NUCLEOTIDE SEQUENCE</scope>
    <source>
        <strain evidence="9">R40</strain>
    </source>
</reference>
<dbReference type="EMBL" id="CM026429">
    <property type="protein sequence ID" value="KAG0563358.1"/>
    <property type="molecule type" value="Genomic_DNA"/>
</dbReference>
<feature type="region of interest" description="Disordered" evidence="7">
    <location>
        <begin position="19"/>
        <end position="135"/>
    </location>
</feature>
<keyword evidence="4" id="KW-0804">Transcription</keyword>
<feature type="domain" description="BZIP" evidence="8">
    <location>
        <begin position="284"/>
        <end position="347"/>
    </location>
</feature>
<name>A0A8T0GZZ3_CERPU</name>
<dbReference type="Proteomes" id="UP000822688">
    <property type="component" value="Chromosome 8"/>
</dbReference>
<dbReference type="SUPFAM" id="SSF57959">
    <property type="entry name" value="Leucine zipper domain"/>
    <property type="match status" value="1"/>
</dbReference>
<evidence type="ECO:0000256" key="3">
    <source>
        <dbReference type="ARBA" id="ARBA00023125"/>
    </source>
</evidence>
<dbReference type="Gene3D" id="1.20.5.170">
    <property type="match status" value="1"/>
</dbReference>
<proteinExistence type="predicted"/>
<evidence type="ECO:0000256" key="2">
    <source>
        <dbReference type="ARBA" id="ARBA00023015"/>
    </source>
</evidence>
<evidence type="ECO:0000256" key="7">
    <source>
        <dbReference type="SAM" id="MobiDB-lite"/>
    </source>
</evidence>
<evidence type="ECO:0000313" key="9">
    <source>
        <dbReference type="EMBL" id="KAG0563358.1"/>
    </source>
</evidence>
<feature type="compositionally biased region" description="Polar residues" evidence="7">
    <location>
        <begin position="113"/>
        <end position="123"/>
    </location>
</feature>
<evidence type="ECO:0000256" key="5">
    <source>
        <dbReference type="ARBA" id="ARBA00023242"/>
    </source>
</evidence>
<dbReference type="GO" id="GO:0003677">
    <property type="term" value="F:DNA binding"/>
    <property type="evidence" value="ECO:0007669"/>
    <property type="project" value="UniProtKB-KW"/>
</dbReference>
<evidence type="ECO:0000256" key="1">
    <source>
        <dbReference type="ARBA" id="ARBA00004123"/>
    </source>
</evidence>
<dbReference type="InterPro" id="IPR044759">
    <property type="entry name" value="bZIP_RF2"/>
</dbReference>
<dbReference type="AlphaFoldDB" id="A0A8T0GZZ3"/>
<accession>A0A8T0GZZ3</accession>
<comment type="caution">
    <text evidence="9">The sequence shown here is derived from an EMBL/GenBank/DDBJ whole genome shotgun (WGS) entry which is preliminary data.</text>
</comment>
<evidence type="ECO:0000313" key="10">
    <source>
        <dbReference type="Proteomes" id="UP000822688"/>
    </source>
</evidence>
<sequence>MEGLGEGYEAFVERLQSAANNAAKSSGGGSGSNAAAHPPHPTQSQLHQSRYVGYPSTSHPFTVKRETSPALSESSMRSRESYSLEVSMQEAVTSPAPPSISGAGQPPRAPSPHNYSTDVNQMPDSPPRRRGHRRAQSEIAFRLPDEASFEREMNVQGSEVPGLSDDAAEDLFSMYIDMEQINNFSATSGQAGAKSAGEGSNALPPTSHHSRSLSVDALAGFNSNRPGLGGNYSSDAPRRPRHQHSSSMDGSTSFKHDMLVSDFEGSDGKKAMASAKLSEIALIDPKRAKRILANRQSAARSKERKMRYISELERKVQSLQTEATTLSAQLTLLQKDTTGLTTENSELKLRLQSMEQQAQLRDALHEALRDEVQRLKLATGQLSNGSGQNLSLGGQHVFQLQNQSLNAQQLQQLQQAQTALNNQQQQQQQSSQQQMHSDFMQRSGYGLSSGFMKAEGSSIAINHGSSSSFG</sequence>
<dbReference type="OrthoDB" id="1435597at2759"/>
<organism evidence="9 10">
    <name type="scientific">Ceratodon purpureus</name>
    <name type="common">Fire moss</name>
    <name type="synonym">Dicranum purpureum</name>
    <dbReference type="NCBI Taxonomy" id="3225"/>
    <lineage>
        <taxon>Eukaryota</taxon>
        <taxon>Viridiplantae</taxon>
        <taxon>Streptophyta</taxon>
        <taxon>Embryophyta</taxon>
        <taxon>Bryophyta</taxon>
        <taxon>Bryophytina</taxon>
        <taxon>Bryopsida</taxon>
        <taxon>Dicranidae</taxon>
        <taxon>Pseudoditrichales</taxon>
        <taxon>Ditrichaceae</taxon>
        <taxon>Ceratodon</taxon>
    </lineage>
</organism>
<dbReference type="PANTHER" id="PTHR13690:SF124">
    <property type="entry name" value="TRANSCRIPTION FACTOR RF2A"/>
    <property type="match status" value="1"/>
</dbReference>
<feature type="region of interest" description="Disordered" evidence="7">
    <location>
        <begin position="187"/>
        <end position="210"/>
    </location>
</feature>
<keyword evidence="6" id="KW-0175">Coiled coil</keyword>
<dbReference type="PROSITE" id="PS50217">
    <property type="entry name" value="BZIP"/>
    <property type="match status" value="1"/>
</dbReference>
<keyword evidence="5" id="KW-0539">Nucleus</keyword>
<dbReference type="GO" id="GO:0003700">
    <property type="term" value="F:DNA-binding transcription factor activity"/>
    <property type="evidence" value="ECO:0007669"/>
    <property type="project" value="InterPro"/>
</dbReference>
<feature type="region of interest" description="Disordered" evidence="7">
    <location>
        <begin position="421"/>
        <end position="447"/>
    </location>
</feature>
<dbReference type="CDD" id="cd14703">
    <property type="entry name" value="bZIP_plant_RF2"/>
    <property type="match status" value="1"/>
</dbReference>
<keyword evidence="2" id="KW-0805">Transcription regulation</keyword>
<gene>
    <name evidence="9" type="ORF">KC19_8G024200</name>
</gene>
<keyword evidence="10" id="KW-1185">Reference proteome</keyword>
<dbReference type="GO" id="GO:0005634">
    <property type="term" value="C:nucleus"/>
    <property type="evidence" value="ECO:0007669"/>
    <property type="project" value="UniProtKB-SubCell"/>
</dbReference>
<dbReference type="SMART" id="SM00338">
    <property type="entry name" value="BRLZ"/>
    <property type="match status" value="1"/>
</dbReference>
<evidence type="ECO:0000256" key="6">
    <source>
        <dbReference type="SAM" id="Coils"/>
    </source>
</evidence>
<feature type="region of interest" description="Disordered" evidence="7">
    <location>
        <begin position="224"/>
        <end position="254"/>
    </location>
</feature>
<dbReference type="InterPro" id="IPR004827">
    <property type="entry name" value="bZIP"/>
</dbReference>
<keyword evidence="3" id="KW-0238">DNA-binding</keyword>
<feature type="coiled-coil region" evidence="6">
    <location>
        <begin position="302"/>
        <end position="336"/>
    </location>
</feature>
<feature type="compositionally biased region" description="Low complexity" evidence="7">
    <location>
        <begin position="421"/>
        <end position="434"/>
    </location>
</feature>
<dbReference type="Pfam" id="PF00170">
    <property type="entry name" value="bZIP_1"/>
    <property type="match status" value="1"/>
</dbReference>
<comment type="subcellular location">
    <subcellularLocation>
        <location evidence="1">Nucleus</location>
    </subcellularLocation>
</comment>
<evidence type="ECO:0000256" key="4">
    <source>
        <dbReference type="ARBA" id="ARBA00023163"/>
    </source>
</evidence>